<dbReference type="GO" id="GO:0046872">
    <property type="term" value="F:metal ion binding"/>
    <property type="evidence" value="ECO:0007669"/>
    <property type="project" value="UniProtKB-KW"/>
</dbReference>
<organism evidence="7 8">
    <name type="scientific">Adlercreutzia caecimuris</name>
    <dbReference type="NCBI Taxonomy" id="671266"/>
    <lineage>
        <taxon>Bacteria</taxon>
        <taxon>Bacillati</taxon>
        <taxon>Actinomycetota</taxon>
        <taxon>Coriobacteriia</taxon>
        <taxon>Eggerthellales</taxon>
        <taxon>Eggerthellaceae</taxon>
        <taxon>Adlercreutzia</taxon>
    </lineage>
</organism>
<gene>
    <name evidence="7" type="ORF">E5986_08900</name>
</gene>
<reference evidence="7 8" key="1">
    <citation type="submission" date="2019-04" db="EMBL/GenBank/DDBJ databases">
        <title>Microbes associate with the intestines of laboratory mice.</title>
        <authorList>
            <person name="Navarre W."/>
            <person name="Wong E."/>
            <person name="Huang K.C."/>
            <person name="Tropini C."/>
            <person name="Ng K."/>
            <person name="Yu B."/>
        </authorList>
    </citation>
    <scope>NUCLEOTIDE SEQUENCE [LARGE SCALE GENOMIC DNA]</scope>
    <source>
        <strain evidence="7 8">NM80_B27</strain>
    </source>
</reference>
<dbReference type="Pfam" id="PF01784">
    <property type="entry name" value="DUF34_NIF3"/>
    <property type="match status" value="1"/>
</dbReference>
<evidence type="ECO:0000256" key="5">
    <source>
        <dbReference type="PIRSR" id="PIRSR602678-1"/>
    </source>
</evidence>
<evidence type="ECO:0000256" key="3">
    <source>
        <dbReference type="ARBA" id="ARBA00022112"/>
    </source>
</evidence>
<evidence type="ECO:0000313" key="7">
    <source>
        <dbReference type="EMBL" id="THG36708.1"/>
    </source>
</evidence>
<dbReference type="PANTHER" id="PTHR13799:SF14">
    <property type="entry name" value="GTP CYCLOHYDROLASE 1 TYPE 2 HOMOLOG"/>
    <property type="match status" value="1"/>
</dbReference>
<evidence type="ECO:0000256" key="6">
    <source>
        <dbReference type="SAM" id="MobiDB-lite"/>
    </source>
</evidence>
<feature type="binding site" evidence="5">
    <location>
        <position position="268"/>
    </location>
    <ligand>
        <name>a divalent metal cation</name>
        <dbReference type="ChEBI" id="CHEBI:60240"/>
        <label>1</label>
    </ligand>
</feature>
<sequence length="306" mass="31380">MGLFSKGGRGGAPTKKDALSKRGTSELARKSFSMTVGALEAALLKEFPAGDAEGWDRTGLLVGERSLPVTRVAVALDPTVAAIAEAAAAGANVLLTHHPAYLAAPDVFAPEASTAVCAGAGVWAAIRHQVALMDFHTALDVSPAAARVLPGMLGLKFTGKLAEPLSSSRRKGYGQVCEVPANGDAPETLGRLAARCTAVFGRAPRVWGDPEAAVRRAVTCTGSAGDTGAAALAAGADVIVCGEMKYHSALELSQAGLAVIELGHDASELPLTAVLAEALDRAGVPPEAIVLVDQSDNWWYPEAVRV</sequence>
<feature type="binding site" evidence="5">
    <location>
        <position position="140"/>
    </location>
    <ligand>
        <name>a divalent metal cation</name>
        <dbReference type="ChEBI" id="CHEBI:60240"/>
        <label>1</label>
    </ligand>
</feature>
<evidence type="ECO:0000313" key="8">
    <source>
        <dbReference type="Proteomes" id="UP000308978"/>
    </source>
</evidence>
<dbReference type="SUPFAM" id="SSF102705">
    <property type="entry name" value="NIF3 (NGG1p interacting factor 3)-like"/>
    <property type="match status" value="1"/>
</dbReference>
<evidence type="ECO:0000256" key="2">
    <source>
        <dbReference type="ARBA" id="ARBA00011643"/>
    </source>
</evidence>
<evidence type="ECO:0000256" key="1">
    <source>
        <dbReference type="ARBA" id="ARBA00006964"/>
    </source>
</evidence>
<feature type="binding site" evidence="5">
    <location>
        <position position="97"/>
    </location>
    <ligand>
        <name>a divalent metal cation</name>
        <dbReference type="ChEBI" id="CHEBI:60240"/>
        <label>1</label>
    </ligand>
</feature>
<feature type="binding site" evidence="5">
    <location>
        <position position="98"/>
    </location>
    <ligand>
        <name>a divalent metal cation</name>
        <dbReference type="ChEBI" id="CHEBI:60240"/>
        <label>1</label>
    </ligand>
</feature>
<proteinExistence type="inferred from homology"/>
<dbReference type="GO" id="GO:0005737">
    <property type="term" value="C:cytoplasm"/>
    <property type="evidence" value="ECO:0007669"/>
    <property type="project" value="TreeGrafter"/>
</dbReference>
<comment type="similarity">
    <text evidence="1">Belongs to the GTP cyclohydrolase I type 2/NIF3 family.</text>
</comment>
<name>A0A4S4G1P9_9ACTN</name>
<protein>
    <recommendedName>
        <fullName evidence="3">GTP cyclohydrolase 1 type 2 homolog</fullName>
    </recommendedName>
</protein>
<dbReference type="Proteomes" id="UP000308978">
    <property type="component" value="Unassembled WGS sequence"/>
</dbReference>
<dbReference type="AlphaFoldDB" id="A0A4S4G1P9"/>
<feature type="binding site" evidence="5">
    <location>
        <position position="264"/>
    </location>
    <ligand>
        <name>a divalent metal cation</name>
        <dbReference type="ChEBI" id="CHEBI:60240"/>
        <label>1</label>
    </ligand>
</feature>
<dbReference type="PANTHER" id="PTHR13799">
    <property type="entry name" value="NGG1 INTERACTING FACTOR 3"/>
    <property type="match status" value="1"/>
</dbReference>
<feature type="region of interest" description="Disordered" evidence="6">
    <location>
        <begin position="1"/>
        <end position="23"/>
    </location>
</feature>
<dbReference type="InterPro" id="IPR036069">
    <property type="entry name" value="DUF34/NIF3_sf"/>
</dbReference>
<dbReference type="EMBL" id="SSTJ01000012">
    <property type="protein sequence ID" value="THG36708.1"/>
    <property type="molecule type" value="Genomic_DNA"/>
</dbReference>
<feature type="compositionally biased region" description="Gly residues" evidence="6">
    <location>
        <begin position="1"/>
        <end position="11"/>
    </location>
</feature>
<comment type="caution">
    <text evidence="7">The sequence shown here is derived from an EMBL/GenBank/DDBJ whole genome shotgun (WGS) entry which is preliminary data.</text>
</comment>
<dbReference type="InterPro" id="IPR002678">
    <property type="entry name" value="DUF34/NIF3"/>
</dbReference>
<dbReference type="RefSeq" id="WP_136435206.1">
    <property type="nucleotide sequence ID" value="NZ_QZEA01000011.1"/>
</dbReference>
<keyword evidence="4 5" id="KW-0479">Metal-binding</keyword>
<accession>A0A4S4G1P9</accession>
<dbReference type="FunFam" id="3.40.1390.30:FF:000001">
    <property type="entry name" value="GTP cyclohydrolase 1 type 2"/>
    <property type="match status" value="1"/>
</dbReference>
<evidence type="ECO:0000256" key="4">
    <source>
        <dbReference type="ARBA" id="ARBA00022723"/>
    </source>
</evidence>
<comment type="subunit">
    <text evidence="2">Homohexamer.</text>
</comment>
<dbReference type="Gene3D" id="3.40.1390.30">
    <property type="entry name" value="NIF3 (NGG1p interacting factor 3)-like"/>
    <property type="match status" value="2"/>
</dbReference>
<feature type="compositionally biased region" description="Basic and acidic residues" evidence="6">
    <location>
        <begin position="14"/>
        <end position="23"/>
    </location>
</feature>